<dbReference type="SUPFAM" id="SSF48537">
    <property type="entry name" value="Phospholipase C/P1 nuclease"/>
    <property type="match status" value="1"/>
</dbReference>
<sequence>MFILFINSLFWGFFGHQTINSQATMLLPDELFLFFKTHITDIQKGAIRPDQRRRLLDEEGAKHYIDVELYDSMFKQTPIYFDDALIKYSNDTLLKRGTSPWNIFMYKQMLTKAFQEKDPYKVIKYAAEVGHYYADLHVPLHTTENYNGQLTNQLGIHAFWETVLPERYYDEYSLQTHEPEYVTHFMDTLWSVMNESHDLVKVVLSEEKRISQLLPNQSKLVLRRRGASLQLLPTDEYALLYHEAVGEMVSHRMSLAIQRIANLWFTCWVDAGQPDLMELPYQPPKRKKKHKGI</sequence>
<keyword evidence="6" id="KW-0325">Glycoprotein</keyword>
<evidence type="ECO:0000313" key="7">
    <source>
        <dbReference type="EMBL" id="NLR90001.1"/>
    </source>
</evidence>
<keyword evidence="8" id="KW-1185">Reference proteome</keyword>
<evidence type="ECO:0000256" key="6">
    <source>
        <dbReference type="ARBA" id="ARBA00023180"/>
    </source>
</evidence>
<dbReference type="GO" id="GO:0004519">
    <property type="term" value="F:endonuclease activity"/>
    <property type="evidence" value="ECO:0007669"/>
    <property type="project" value="UniProtKB-KW"/>
</dbReference>
<evidence type="ECO:0000313" key="8">
    <source>
        <dbReference type="Proteomes" id="UP000585050"/>
    </source>
</evidence>
<dbReference type="GO" id="GO:0003676">
    <property type="term" value="F:nucleic acid binding"/>
    <property type="evidence" value="ECO:0007669"/>
    <property type="project" value="InterPro"/>
</dbReference>
<dbReference type="EMBL" id="JABAIL010000001">
    <property type="protein sequence ID" value="NLR90001.1"/>
    <property type="molecule type" value="Genomic_DNA"/>
</dbReference>
<reference evidence="7 8" key="1">
    <citation type="submission" date="2020-04" db="EMBL/GenBank/DDBJ databases">
        <title>Flammeovirga sp. SR4, a novel species isolated from seawater.</title>
        <authorList>
            <person name="Wang X."/>
        </authorList>
    </citation>
    <scope>NUCLEOTIDE SEQUENCE [LARGE SCALE GENOMIC DNA]</scope>
    <source>
        <strain evidence="7 8">SR4</strain>
    </source>
</reference>
<evidence type="ECO:0000256" key="3">
    <source>
        <dbReference type="ARBA" id="ARBA00022759"/>
    </source>
</evidence>
<dbReference type="Proteomes" id="UP000585050">
    <property type="component" value="Unassembled WGS sequence"/>
</dbReference>
<gene>
    <name evidence="7" type="ORF">HGP29_02230</name>
</gene>
<protein>
    <submittedName>
        <fullName evidence="7">S1/P1 Nuclease</fullName>
    </submittedName>
</protein>
<comment type="caution">
    <text evidence="7">The sequence shown here is derived from an EMBL/GenBank/DDBJ whole genome shotgun (WGS) entry which is preliminary data.</text>
</comment>
<dbReference type="Pfam" id="PF02265">
    <property type="entry name" value="S1-P1_nuclease"/>
    <property type="match status" value="1"/>
</dbReference>
<name>A0A7X8XU49_9BACT</name>
<dbReference type="Gene3D" id="1.10.575.10">
    <property type="entry name" value="P1 Nuclease"/>
    <property type="match status" value="1"/>
</dbReference>
<keyword evidence="3" id="KW-0255">Endonuclease</keyword>
<dbReference type="GO" id="GO:0006308">
    <property type="term" value="P:DNA catabolic process"/>
    <property type="evidence" value="ECO:0007669"/>
    <property type="project" value="InterPro"/>
</dbReference>
<evidence type="ECO:0000256" key="2">
    <source>
        <dbReference type="ARBA" id="ARBA00022723"/>
    </source>
</evidence>
<keyword evidence="1" id="KW-0540">Nuclease</keyword>
<keyword evidence="5" id="KW-1015">Disulfide bond</keyword>
<accession>A0A7X8XU49</accession>
<dbReference type="GO" id="GO:0016788">
    <property type="term" value="F:hydrolase activity, acting on ester bonds"/>
    <property type="evidence" value="ECO:0007669"/>
    <property type="project" value="InterPro"/>
</dbReference>
<evidence type="ECO:0000256" key="5">
    <source>
        <dbReference type="ARBA" id="ARBA00023157"/>
    </source>
</evidence>
<keyword evidence="4" id="KW-0378">Hydrolase</keyword>
<dbReference type="CDD" id="cd10981">
    <property type="entry name" value="ZnPC_S1P1"/>
    <property type="match status" value="1"/>
</dbReference>
<dbReference type="AlphaFoldDB" id="A0A7X8XU49"/>
<proteinExistence type="predicted"/>
<keyword evidence="2" id="KW-0479">Metal-binding</keyword>
<dbReference type="RefSeq" id="WP_168880683.1">
    <property type="nucleotide sequence ID" value="NZ_JABAIL010000001.1"/>
</dbReference>
<dbReference type="InterPro" id="IPR003154">
    <property type="entry name" value="S1/P1nuclease"/>
</dbReference>
<evidence type="ECO:0000256" key="1">
    <source>
        <dbReference type="ARBA" id="ARBA00022722"/>
    </source>
</evidence>
<dbReference type="GO" id="GO:0046872">
    <property type="term" value="F:metal ion binding"/>
    <property type="evidence" value="ECO:0007669"/>
    <property type="project" value="UniProtKB-KW"/>
</dbReference>
<organism evidence="7 8">
    <name type="scientific">Flammeovirga agarivorans</name>
    <dbReference type="NCBI Taxonomy" id="2726742"/>
    <lineage>
        <taxon>Bacteria</taxon>
        <taxon>Pseudomonadati</taxon>
        <taxon>Bacteroidota</taxon>
        <taxon>Cytophagia</taxon>
        <taxon>Cytophagales</taxon>
        <taxon>Flammeovirgaceae</taxon>
        <taxon>Flammeovirga</taxon>
    </lineage>
</organism>
<dbReference type="InterPro" id="IPR008947">
    <property type="entry name" value="PLipase_C/P1_nuclease_dom_sf"/>
</dbReference>
<evidence type="ECO:0000256" key="4">
    <source>
        <dbReference type="ARBA" id="ARBA00022801"/>
    </source>
</evidence>